<dbReference type="AlphaFoldDB" id="A0A0A9H7W6"/>
<protein>
    <submittedName>
        <fullName evidence="1">Uncharacterized protein</fullName>
    </submittedName>
</protein>
<reference evidence="1" key="2">
    <citation type="journal article" date="2015" name="Data Brief">
        <title>Shoot transcriptome of the giant reed, Arundo donax.</title>
        <authorList>
            <person name="Barrero R.A."/>
            <person name="Guerrero F.D."/>
            <person name="Moolhuijzen P."/>
            <person name="Goolsby J.A."/>
            <person name="Tidwell J."/>
            <person name="Bellgard S.E."/>
            <person name="Bellgard M.I."/>
        </authorList>
    </citation>
    <scope>NUCLEOTIDE SEQUENCE</scope>
    <source>
        <tissue evidence="1">Shoot tissue taken approximately 20 cm above the soil surface</tissue>
    </source>
</reference>
<accession>A0A0A9H7W6</accession>
<sequence length="38" mass="4229">MYKCLYDVLYSVGSSSGFIFSFPSPSFLAQLRGEGFVK</sequence>
<organism evidence="1">
    <name type="scientific">Arundo donax</name>
    <name type="common">Giant reed</name>
    <name type="synonym">Donax arundinaceus</name>
    <dbReference type="NCBI Taxonomy" id="35708"/>
    <lineage>
        <taxon>Eukaryota</taxon>
        <taxon>Viridiplantae</taxon>
        <taxon>Streptophyta</taxon>
        <taxon>Embryophyta</taxon>
        <taxon>Tracheophyta</taxon>
        <taxon>Spermatophyta</taxon>
        <taxon>Magnoliopsida</taxon>
        <taxon>Liliopsida</taxon>
        <taxon>Poales</taxon>
        <taxon>Poaceae</taxon>
        <taxon>PACMAD clade</taxon>
        <taxon>Arundinoideae</taxon>
        <taxon>Arundineae</taxon>
        <taxon>Arundo</taxon>
    </lineage>
</organism>
<proteinExistence type="predicted"/>
<reference evidence="1" key="1">
    <citation type="submission" date="2014-09" db="EMBL/GenBank/DDBJ databases">
        <authorList>
            <person name="Magalhaes I.L.F."/>
            <person name="Oliveira U."/>
            <person name="Santos F.R."/>
            <person name="Vidigal T.H.D.A."/>
            <person name="Brescovit A.D."/>
            <person name="Santos A.J."/>
        </authorList>
    </citation>
    <scope>NUCLEOTIDE SEQUENCE</scope>
    <source>
        <tissue evidence="1">Shoot tissue taken approximately 20 cm above the soil surface</tissue>
    </source>
</reference>
<name>A0A0A9H7W6_ARUDO</name>
<dbReference type="EMBL" id="GBRH01166955">
    <property type="protein sequence ID" value="JAE30941.1"/>
    <property type="molecule type" value="Transcribed_RNA"/>
</dbReference>
<evidence type="ECO:0000313" key="1">
    <source>
        <dbReference type="EMBL" id="JAE30941.1"/>
    </source>
</evidence>